<evidence type="ECO:0000256" key="4">
    <source>
        <dbReference type="ARBA" id="ARBA00022840"/>
    </source>
</evidence>
<evidence type="ECO:0000256" key="1">
    <source>
        <dbReference type="ARBA" id="ARBA00005417"/>
    </source>
</evidence>
<dbReference type="Gene3D" id="3.40.50.300">
    <property type="entry name" value="P-loop containing nucleotide triphosphate hydrolases"/>
    <property type="match status" value="1"/>
</dbReference>
<dbReference type="GO" id="GO:0005524">
    <property type="term" value="F:ATP binding"/>
    <property type="evidence" value="ECO:0007669"/>
    <property type="project" value="UniProtKB-KW"/>
</dbReference>
<evidence type="ECO:0000313" key="7">
    <source>
        <dbReference type="EMBL" id="QFQ96806.1"/>
    </source>
</evidence>
<dbReference type="InterPro" id="IPR003439">
    <property type="entry name" value="ABC_transporter-like_ATP-bd"/>
</dbReference>
<evidence type="ECO:0000313" key="8">
    <source>
        <dbReference type="Proteomes" id="UP000327294"/>
    </source>
</evidence>
<dbReference type="PROSITE" id="PS50893">
    <property type="entry name" value="ABC_TRANSPORTER_2"/>
    <property type="match status" value="1"/>
</dbReference>
<dbReference type="KEGG" id="sphv:F9278_11885"/>
<comment type="similarity">
    <text evidence="1">Belongs to the ABC transporter superfamily.</text>
</comment>
<sequence>MPAPGRARDRSEEEGRRAERGKRYGASLAVDRLSFRAEPGRVTGFLGPNGAGKSTTMRAMVGLCRPDGGRVLLNGRRYGELREPLRTVGAMLEARAAHPGRTAYHHLLCVAESNRLPRRRVGEVLGRTGLDGVAGRRVGGFSLGMGQRLGIATALLGEPEILLLDEPVNGLDPGGVRWIRMLVRELAGEGRTVFLSSHLMSEMARTADRLVVVGRGRLLADTDMDGFIEADSVPKVRVRTPERARLVSLFSGKGIDFHEQADGTVLVVGVDAASVGRIASAHGVTVHELAVERGSLEEAFMRLTALDAEFTAEFPAEPRAEGGS</sequence>
<evidence type="ECO:0000256" key="3">
    <source>
        <dbReference type="ARBA" id="ARBA00022741"/>
    </source>
</evidence>
<dbReference type="EMBL" id="CP045096">
    <property type="protein sequence ID" value="QFQ96806.1"/>
    <property type="molecule type" value="Genomic_DNA"/>
</dbReference>
<keyword evidence="8" id="KW-1185">Reference proteome</keyword>
<feature type="region of interest" description="Disordered" evidence="5">
    <location>
        <begin position="1"/>
        <end position="22"/>
    </location>
</feature>
<accession>A0A5P8K186</accession>
<dbReference type="AlphaFoldDB" id="A0A5P8K186"/>
<gene>
    <name evidence="7" type="ORF">F9278_11885</name>
</gene>
<dbReference type="GO" id="GO:0016887">
    <property type="term" value="F:ATP hydrolysis activity"/>
    <property type="evidence" value="ECO:0007669"/>
    <property type="project" value="InterPro"/>
</dbReference>
<evidence type="ECO:0000256" key="5">
    <source>
        <dbReference type="SAM" id="MobiDB-lite"/>
    </source>
</evidence>
<feature type="domain" description="ABC transporter" evidence="6">
    <location>
        <begin position="15"/>
        <end position="240"/>
    </location>
</feature>
<protein>
    <submittedName>
        <fullName evidence="7">ATP-binding cassette domain-containing protein</fullName>
    </submittedName>
</protein>
<dbReference type="Proteomes" id="UP000327294">
    <property type="component" value="Chromosome"/>
</dbReference>
<name>A0A5P8K186_9ACTN</name>
<keyword evidence="2" id="KW-0813">Transport</keyword>
<reference evidence="7 8" key="1">
    <citation type="submission" date="2019-10" db="EMBL/GenBank/DDBJ databases">
        <title>Streptomyces sp. strain GY16 isolated from leaves of Broussonetia papyrifera.</title>
        <authorList>
            <person name="Mo P."/>
        </authorList>
    </citation>
    <scope>NUCLEOTIDE SEQUENCE [LARGE SCALE GENOMIC DNA]</scope>
    <source>
        <strain evidence="7 8">GY16</strain>
    </source>
</reference>
<dbReference type="InterPro" id="IPR027417">
    <property type="entry name" value="P-loop_NTPase"/>
</dbReference>
<organism evidence="7 8">
    <name type="scientific">Streptomyces phaeolivaceus</name>
    <dbReference type="NCBI Taxonomy" id="2653200"/>
    <lineage>
        <taxon>Bacteria</taxon>
        <taxon>Bacillati</taxon>
        <taxon>Actinomycetota</taxon>
        <taxon>Actinomycetes</taxon>
        <taxon>Kitasatosporales</taxon>
        <taxon>Streptomycetaceae</taxon>
        <taxon>Streptomyces</taxon>
    </lineage>
</organism>
<dbReference type="SUPFAM" id="SSF52540">
    <property type="entry name" value="P-loop containing nucleoside triphosphate hydrolases"/>
    <property type="match status" value="1"/>
</dbReference>
<proteinExistence type="inferred from homology"/>
<keyword evidence="3" id="KW-0547">Nucleotide-binding</keyword>
<evidence type="ECO:0000259" key="6">
    <source>
        <dbReference type="PROSITE" id="PS50893"/>
    </source>
</evidence>
<dbReference type="InterPro" id="IPR003593">
    <property type="entry name" value="AAA+_ATPase"/>
</dbReference>
<keyword evidence="4 7" id="KW-0067">ATP-binding</keyword>
<evidence type="ECO:0000256" key="2">
    <source>
        <dbReference type="ARBA" id="ARBA00022448"/>
    </source>
</evidence>
<dbReference type="SMART" id="SM00382">
    <property type="entry name" value="AAA"/>
    <property type="match status" value="1"/>
</dbReference>
<dbReference type="PANTHER" id="PTHR43335:SF4">
    <property type="entry name" value="ABC TRANSPORTER, ATP-BINDING PROTEIN"/>
    <property type="match status" value="1"/>
</dbReference>
<dbReference type="PANTHER" id="PTHR43335">
    <property type="entry name" value="ABC TRANSPORTER, ATP-BINDING PROTEIN"/>
    <property type="match status" value="1"/>
</dbReference>
<dbReference type="Pfam" id="PF00005">
    <property type="entry name" value="ABC_tran"/>
    <property type="match status" value="1"/>
</dbReference>